<gene>
    <name evidence="2" type="primary">Cnig_chr_V.g21168</name>
    <name evidence="2" type="ORF">B9Z55_021168</name>
</gene>
<dbReference type="GO" id="GO:0040027">
    <property type="term" value="P:negative regulation of vulval development"/>
    <property type="evidence" value="ECO:0007669"/>
    <property type="project" value="InterPro"/>
</dbReference>
<dbReference type="InterPro" id="IPR057432">
    <property type="entry name" value="Lin-15A/B-like_dom"/>
</dbReference>
<dbReference type="AlphaFoldDB" id="A0A2G5TQY1"/>
<dbReference type="EMBL" id="PDUG01000005">
    <property type="protein sequence ID" value="PIC29653.1"/>
    <property type="molecule type" value="Genomic_DNA"/>
</dbReference>
<dbReference type="Pfam" id="PF25375">
    <property type="entry name" value="Lin-15B"/>
    <property type="match status" value="1"/>
</dbReference>
<dbReference type="PANTHER" id="PTHR22716">
    <property type="entry name" value="ETS CLASS TRANSCRIPTION FACTOR-RELATED-RELATED"/>
    <property type="match status" value="1"/>
</dbReference>
<name>A0A2G5TQY1_9PELO</name>
<dbReference type="STRING" id="1611254.A0A2G5TQY1"/>
<evidence type="ECO:0000313" key="2">
    <source>
        <dbReference type="EMBL" id="PIC29653.1"/>
    </source>
</evidence>
<protein>
    <recommendedName>
        <fullName evidence="1">Lin-15A/B-like domain-containing protein</fullName>
    </recommendedName>
</protein>
<dbReference type="Proteomes" id="UP000230233">
    <property type="component" value="Chromosome V"/>
</dbReference>
<evidence type="ECO:0000313" key="3">
    <source>
        <dbReference type="Proteomes" id="UP000230233"/>
    </source>
</evidence>
<evidence type="ECO:0000259" key="1">
    <source>
        <dbReference type="Pfam" id="PF25375"/>
    </source>
</evidence>
<reference evidence="3" key="1">
    <citation type="submission" date="2017-10" db="EMBL/GenBank/DDBJ databases">
        <title>Rapid genome shrinkage in a self-fertile nematode reveals novel sperm competition proteins.</title>
        <authorList>
            <person name="Yin D."/>
            <person name="Schwarz E.M."/>
            <person name="Thomas C.G."/>
            <person name="Felde R.L."/>
            <person name="Korf I.F."/>
            <person name="Cutter A.D."/>
            <person name="Schartner C.M."/>
            <person name="Ralston E.J."/>
            <person name="Meyer B.J."/>
            <person name="Haag E.S."/>
        </authorList>
    </citation>
    <scope>NUCLEOTIDE SEQUENCE [LARGE SCALE GENOMIC DNA]</scope>
    <source>
        <strain evidence="3">JU1422</strain>
    </source>
</reference>
<keyword evidence="3" id="KW-1185">Reference proteome</keyword>
<feature type="domain" description="Lin-15A/B-like" evidence="1">
    <location>
        <begin position="87"/>
        <end position="205"/>
    </location>
</feature>
<dbReference type="InterPro" id="IPR040129">
    <property type="entry name" value="Lin-15B-like"/>
</dbReference>
<accession>A0A2G5TQY1</accession>
<comment type="caution">
    <text evidence="2">The sequence shown here is derived from an EMBL/GenBank/DDBJ whole genome shotgun (WGS) entry which is preliminary data.</text>
</comment>
<dbReference type="PANTHER" id="PTHR22716:SF1">
    <property type="entry name" value="ETS CLASS TRANSCRIPTION FACTOR-RELATED"/>
    <property type="match status" value="1"/>
</dbReference>
<proteinExistence type="predicted"/>
<sequence length="209" mass="24471">MKKFQMDDTVIKEEVIEEDFNFTFKNGEYVEVKQEEIKQKPEYLLEKDIKMEAEEIDSKVEKGKLWKLRSSFIRRNKYLMKDSKYRRRTCQICHMAKESSEVYRISSKGTRIVLMVGCILRGTHSVEQAMLYITNTTGVTCYSHCKESVNRVFECFGIKNIQGVSMFSTQAKDKLLDIVKKIDSNFTINQFIDAFNRLSVKSQKCPSSF</sequence>
<organism evidence="2 3">
    <name type="scientific">Caenorhabditis nigoni</name>
    <dbReference type="NCBI Taxonomy" id="1611254"/>
    <lineage>
        <taxon>Eukaryota</taxon>
        <taxon>Metazoa</taxon>
        <taxon>Ecdysozoa</taxon>
        <taxon>Nematoda</taxon>
        <taxon>Chromadorea</taxon>
        <taxon>Rhabditida</taxon>
        <taxon>Rhabditina</taxon>
        <taxon>Rhabditomorpha</taxon>
        <taxon>Rhabditoidea</taxon>
        <taxon>Rhabditidae</taxon>
        <taxon>Peloderinae</taxon>
        <taxon>Caenorhabditis</taxon>
    </lineage>
</organism>